<keyword evidence="1" id="KW-0472">Membrane</keyword>
<comment type="caution">
    <text evidence="3">The sequence shown here is derived from an EMBL/GenBank/DDBJ whole genome shotgun (WGS) entry which is preliminary data.</text>
</comment>
<feature type="domain" description="Cytochrome c assembly protein" evidence="2">
    <location>
        <begin position="66"/>
        <end position="255"/>
    </location>
</feature>
<dbReference type="InterPro" id="IPR052372">
    <property type="entry name" value="YpjD/HemX"/>
</dbReference>
<dbReference type="Pfam" id="PF01578">
    <property type="entry name" value="Cytochrom_C_asm"/>
    <property type="match status" value="1"/>
</dbReference>
<feature type="transmembrane region" description="Helical" evidence="1">
    <location>
        <begin position="127"/>
        <end position="154"/>
    </location>
</feature>
<organism evidence="3 4">
    <name type="scientific">Thermobacillus xylanilyticus</name>
    <dbReference type="NCBI Taxonomy" id="76633"/>
    <lineage>
        <taxon>Bacteria</taxon>
        <taxon>Bacillati</taxon>
        <taxon>Bacillota</taxon>
        <taxon>Bacilli</taxon>
        <taxon>Bacillales</taxon>
        <taxon>Paenibacillaceae</taxon>
        <taxon>Thermobacillus</taxon>
    </lineage>
</organism>
<dbReference type="RefSeq" id="WP_213484989.1">
    <property type="nucleotide sequence ID" value="NZ_CAJRAY010000068.1"/>
</dbReference>
<evidence type="ECO:0000259" key="2">
    <source>
        <dbReference type="Pfam" id="PF01578"/>
    </source>
</evidence>
<dbReference type="InterPro" id="IPR002541">
    <property type="entry name" value="Cyt_c_assembly"/>
</dbReference>
<reference evidence="3 4" key="1">
    <citation type="submission" date="2021-04" db="EMBL/GenBank/DDBJ databases">
        <authorList>
            <person name="Rakotoarivonina H."/>
        </authorList>
    </citation>
    <scope>NUCLEOTIDE SEQUENCE [LARGE SCALE GENOMIC DNA]</scope>
    <source>
        <strain evidence="3 4">XE</strain>
    </source>
</reference>
<keyword evidence="4" id="KW-1185">Reference proteome</keyword>
<accession>A0ABM8V5X3</accession>
<feature type="transmembrane region" description="Helical" evidence="1">
    <location>
        <begin position="6"/>
        <end position="25"/>
    </location>
</feature>
<proteinExistence type="predicted"/>
<evidence type="ECO:0000313" key="3">
    <source>
        <dbReference type="EMBL" id="CAG5089586.1"/>
    </source>
</evidence>
<dbReference type="EMBL" id="CAJRAY010000068">
    <property type="protein sequence ID" value="CAG5089586.1"/>
    <property type="molecule type" value="Genomic_DNA"/>
</dbReference>
<feature type="transmembrane region" description="Helical" evidence="1">
    <location>
        <begin position="179"/>
        <end position="205"/>
    </location>
</feature>
<keyword evidence="1" id="KW-0812">Transmembrane</keyword>
<dbReference type="Proteomes" id="UP000681526">
    <property type="component" value="Unassembled WGS sequence"/>
</dbReference>
<name>A0ABM8V5X3_THEXY</name>
<gene>
    <name evidence="3" type="primary">txxe 1858-hemX</name>
    <name evidence="3" type="ORF">TXXE_13175</name>
</gene>
<dbReference type="PANTHER" id="PTHR38034">
    <property type="entry name" value="INNER MEMBRANE PROTEIN YPJD"/>
    <property type="match status" value="1"/>
</dbReference>
<keyword evidence="1" id="KW-1133">Transmembrane helix</keyword>
<evidence type="ECO:0000313" key="4">
    <source>
        <dbReference type="Proteomes" id="UP000681526"/>
    </source>
</evidence>
<feature type="transmembrane region" description="Helical" evidence="1">
    <location>
        <begin position="94"/>
        <end position="115"/>
    </location>
</feature>
<feature type="transmembrane region" description="Helical" evidence="1">
    <location>
        <begin position="37"/>
        <end position="56"/>
    </location>
</feature>
<evidence type="ECO:0000256" key="1">
    <source>
        <dbReference type="SAM" id="Phobius"/>
    </source>
</evidence>
<sequence length="270" mass="30000">MYGLSVHGLLVLYALSLLFYFSDFVSSNRKMKRMGTGLLVFVWVLQTGYLIYRLLQLDNPAGLTRFETLFFFVWLLVTISLAASRLVRIEPFVFAVNVVGFSVLATVAAEGPSAAPLRLWDAAQYLLIVHISLALAAYALFTAGAVLSLMYLLLHRQLKSRSWNAVVRRMPSLETIDRYAYGAVLAGTPLLILSLAVAAATLLAAHRAEWLADWKVIAALVAVIVYIIYIAKRKRRMDPGLLTARWNLYAFGVLLANSLIGAASRFHSWS</sequence>
<protein>
    <submittedName>
        <fullName evidence="3">Protein hemX</fullName>
    </submittedName>
</protein>
<feature type="transmembrane region" description="Helical" evidence="1">
    <location>
        <begin position="243"/>
        <end position="264"/>
    </location>
</feature>
<feature type="transmembrane region" description="Helical" evidence="1">
    <location>
        <begin position="211"/>
        <end position="231"/>
    </location>
</feature>
<feature type="transmembrane region" description="Helical" evidence="1">
    <location>
        <begin position="68"/>
        <end position="87"/>
    </location>
</feature>
<dbReference type="PANTHER" id="PTHR38034:SF1">
    <property type="entry name" value="INNER MEMBRANE PROTEIN YPJD"/>
    <property type="match status" value="1"/>
</dbReference>